<keyword evidence="2" id="KW-0808">Transferase</keyword>
<protein>
    <recommendedName>
        <fullName evidence="8">Protein kinase domain-containing protein</fullName>
    </recommendedName>
</protein>
<dbReference type="GO" id="GO:0005524">
    <property type="term" value="F:ATP binding"/>
    <property type="evidence" value="ECO:0007669"/>
    <property type="project" value="UniProtKB-UniRule"/>
</dbReference>
<comment type="caution">
    <text evidence="9">The sequence shown here is derived from an EMBL/GenBank/DDBJ whole genome shotgun (WGS) entry which is preliminary data.</text>
</comment>
<accession>A0AAW1V9G9</accession>
<dbReference type="PANTHER" id="PTHR24058:SF28">
    <property type="entry name" value="SERINE_THREONINE-PROTEIN KINASE MINIBRAIN"/>
    <property type="match status" value="1"/>
</dbReference>
<evidence type="ECO:0000256" key="4">
    <source>
        <dbReference type="ARBA" id="ARBA00022777"/>
    </source>
</evidence>
<dbReference type="PROSITE" id="PS00108">
    <property type="entry name" value="PROTEIN_KINASE_ST"/>
    <property type="match status" value="1"/>
</dbReference>
<dbReference type="AlphaFoldDB" id="A0AAW1V9G9"/>
<dbReference type="EMBL" id="JARQZJ010000122">
    <property type="protein sequence ID" value="KAK9888948.1"/>
    <property type="molecule type" value="Genomic_DNA"/>
</dbReference>
<dbReference type="InterPro" id="IPR011009">
    <property type="entry name" value="Kinase-like_dom_sf"/>
</dbReference>
<dbReference type="InterPro" id="IPR017441">
    <property type="entry name" value="Protein_kinase_ATP_BS"/>
</dbReference>
<feature type="binding site" evidence="6">
    <location>
        <position position="32"/>
    </location>
    <ligand>
        <name>ATP</name>
        <dbReference type="ChEBI" id="CHEBI:30616"/>
    </ligand>
</feature>
<evidence type="ECO:0000256" key="6">
    <source>
        <dbReference type="PROSITE-ProRule" id="PRU10141"/>
    </source>
</evidence>
<evidence type="ECO:0000313" key="9">
    <source>
        <dbReference type="EMBL" id="KAK9888948.1"/>
    </source>
</evidence>
<dbReference type="GO" id="GO:0004674">
    <property type="term" value="F:protein serine/threonine kinase activity"/>
    <property type="evidence" value="ECO:0007669"/>
    <property type="project" value="UniProtKB-KW"/>
</dbReference>
<evidence type="ECO:0000259" key="8">
    <source>
        <dbReference type="PROSITE" id="PS50011"/>
    </source>
</evidence>
<dbReference type="InterPro" id="IPR008271">
    <property type="entry name" value="Ser/Thr_kinase_AS"/>
</dbReference>
<evidence type="ECO:0000256" key="7">
    <source>
        <dbReference type="RuleBase" id="RU000304"/>
    </source>
</evidence>
<dbReference type="PANTHER" id="PTHR24058">
    <property type="entry name" value="DUAL SPECIFICITY PROTEIN KINASE"/>
    <property type="match status" value="1"/>
</dbReference>
<dbReference type="PROSITE" id="PS00107">
    <property type="entry name" value="PROTEIN_KINASE_ATP"/>
    <property type="match status" value="1"/>
</dbReference>
<dbReference type="InterPro" id="IPR050494">
    <property type="entry name" value="Ser_Thr_dual-spec_kinase"/>
</dbReference>
<evidence type="ECO:0000256" key="1">
    <source>
        <dbReference type="ARBA" id="ARBA00022527"/>
    </source>
</evidence>
<organism evidence="9 10">
    <name type="scientific">Henosepilachna vigintioctopunctata</name>
    <dbReference type="NCBI Taxonomy" id="420089"/>
    <lineage>
        <taxon>Eukaryota</taxon>
        <taxon>Metazoa</taxon>
        <taxon>Ecdysozoa</taxon>
        <taxon>Arthropoda</taxon>
        <taxon>Hexapoda</taxon>
        <taxon>Insecta</taxon>
        <taxon>Pterygota</taxon>
        <taxon>Neoptera</taxon>
        <taxon>Endopterygota</taxon>
        <taxon>Coleoptera</taxon>
        <taxon>Polyphaga</taxon>
        <taxon>Cucujiformia</taxon>
        <taxon>Coccinelloidea</taxon>
        <taxon>Coccinellidae</taxon>
        <taxon>Epilachninae</taxon>
        <taxon>Epilachnini</taxon>
        <taxon>Henosepilachna</taxon>
    </lineage>
</organism>
<evidence type="ECO:0000256" key="3">
    <source>
        <dbReference type="ARBA" id="ARBA00022741"/>
    </source>
</evidence>
<name>A0AAW1V9G9_9CUCU</name>
<dbReference type="PROSITE" id="PS50011">
    <property type="entry name" value="PROTEIN_KINASE_DOM"/>
    <property type="match status" value="1"/>
</dbReference>
<keyword evidence="4" id="KW-0418">Kinase</keyword>
<reference evidence="9 10" key="1">
    <citation type="submission" date="2023-03" db="EMBL/GenBank/DDBJ databases">
        <title>Genome insight into feeding habits of ladybird beetles.</title>
        <authorList>
            <person name="Li H.-S."/>
            <person name="Huang Y.-H."/>
            <person name="Pang H."/>
        </authorList>
    </citation>
    <scope>NUCLEOTIDE SEQUENCE [LARGE SCALE GENOMIC DNA]</scope>
    <source>
        <strain evidence="9">SYSU_2023b</strain>
        <tissue evidence="9">Whole body</tissue>
    </source>
</reference>
<dbReference type="InterPro" id="IPR000719">
    <property type="entry name" value="Prot_kinase_dom"/>
</dbReference>
<dbReference type="Gene3D" id="3.30.200.20">
    <property type="entry name" value="Phosphorylase Kinase, domain 1"/>
    <property type="match status" value="1"/>
</dbReference>
<proteinExistence type="inferred from homology"/>
<evidence type="ECO:0000256" key="5">
    <source>
        <dbReference type="ARBA" id="ARBA00022840"/>
    </source>
</evidence>
<dbReference type="SUPFAM" id="SSF56112">
    <property type="entry name" value="Protein kinase-like (PK-like)"/>
    <property type="match status" value="1"/>
</dbReference>
<dbReference type="SMART" id="SM00220">
    <property type="entry name" value="S_TKc"/>
    <property type="match status" value="1"/>
</dbReference>
<dbReference type="Gene3D" id="1.10.510.10">
    <property type="entry name" value="Transferase(Phosphotransferase) domain 1"/>
    <property type="match status" value="1"/>
</dbReference>
<keyword evidence="5 6" id="KW-0067">ATP-binding</keyword>
<evidence type="ECO:0000313" key="10">
    <source>
        <dbReference type="Proteomes" id="UP001431783"/>
    </source>
</evidence>
<keyword evidence="10" id="KW-1185">Reference proteome</keyword>
<gene>
    <name evidence="9" type="ORF">WA026_004230</name>
</gene>
<sequence>MRYCVRKLLGSGSFGKVVEANDLQDKEQVAIKFIKTNNQHKKQSLKEIELLEFINKEKGSRFIVKLHSHFCIGDKICSVFELLSNTLYAYLMDEYRAGFPLNAMRNYSKQICNALQHLSDLQIIHGDLKLDNVLLTHPEAPTIKLADFGSASRSGEKFILRSRIGVPTDMWSLGCILVEMFTADTLFAVSDSTVQINKFVEVLGMPPSSILDSSTRSTKFFEKTPGSDMYVLKKPRNGETYKAAGMRKMQDVLDIDLKGPMYEKGEDDDNFLYEYVNFIELILLMLKYDPSERITPCEALNHKFFNSQEE</sequence>
<evidence type="ECO:0000256" key="2">
    <source>
        <dbReference type="ARBA" id="ARBA00022679"/>
    </source>
</evidence>
<comment type="similarity">
    <text evidence="7">Belongs to the protein kinase superfamily.</text>
</comment>
<keyword evidence="1 7" id="KW-0723">Serine/threonine-protein kinase</keyword>
<keyword evidence="3 6" id="KW-0547">Nucleotide-binding</keyword>
<dbReference type="Proteomes" id="UP001431783">
    <property type="component" value="Unassembled WGS sequence"/>
</dbReference>
<dbReference type="Pfam" id="PF00069">
    <property type="entry name" value="Pkinase"/>
    <property type="match status" value="1"/>
</dbReference>
<feature type="domain" description="Protein kinase" evidence="8">
    <location>
        <begin position="3"/>
        <end position="305"/>
    </location>
</feature>